<accession>Q4CPY9</accession>
<dbReference type="OMA" id="HAHMEAN"/>
<dbReference type="AlphaFoldDB" id="Q4CPY9"/>
<dbReference type="SMR" id="Q4CPY9"/>
<dbReference type="RefSeq" id="XP_804192.1">
    <property type="nucleotide sequence ID" value="XM_799099.1"/>
</dbReference>
<gene>
    <name evidence="4" type="ORF">Tc00.1047053510685.20</name>
</gene>
<evidence type="ECO:0000256" key="3">
    <source>
        <dbReference type="SAM" id="Phobius"/>
    </source>
</evidence>
<dbReference type="GeneID" id="3533557"/>
<feature type="region of interest" description="Disordered" evidence="2">
    <location>
        <begin position="491"/>
        <end position="510"/>
    </location>
</feature>
<sequence>MSTDTDWTAHAHMEANLLQSLTPYFFTFFFLLHFFFCVCFVRLFSGSKVLIIIIIIIIAILTATRRLRPIALMSRDEDVASSDAILTVLQHLRGNPVLRQYLHGHEGSCGRDGMTLSAPRAKGAVTAEGTLPRREDRESLVAFQARWSREEEDRLQNSIQAQRAFQQALQSLATCREVPGAVTEGRKTTVVPSSFSAASVGRVVFSFEPQDATRTEEKTSVDDIQDAALTMQEKLALRDHTIQRLQKELEETRARYEADIASMRAAHMQSKQETGREMAELKMRLAQLALAGNSATNACENSGEFLEALEFKERLLQEMHDAFEHASEEWKSDTMRTLASLRLAAEDEVCGIVSRAEQLVGDLQRALDALTTPRNDTAASFTAGVARRLLQDEEGLLLSMETKLREHVRMTVKNAVRSRVKDILRPLVERQLLSHSELHDPRRLSPLHIVSSVRTARGALSPTPLALSTLLSPIPAEGRSGEAPAIFQPMTSRQEQRAPSQHRELSAGGAAAPAVLDELSRGVKAHDINRPSDGISRPSWLNRFCH</sequence>
<keyword evidence="1" id="KW-0175">Coiled coil</keyword>
<keyword evidence="5" id="KW-1185">Reference proteome</keyword>
<keyword evidence="3" id="KW-1133">Transmembrane helix</keyword>
<feature type="coiled-coil region" evidence="1">
    <location>
        <begin position="235"/>
        <end position="329"/>
    </location>
</feature>
<reference evidence="4 5" key="1">
    <citation type="journal article" date="2005" name="Science">
        <title>The genome sequence of Trypanosoma cruzi, etiologic agent of Chagas disease.</title>
        <authorList>
            <person name="El-Sayed N.M."/>
            <person name="Myler P.J."/>
            <person name="Bartholomeu D.C."/>
            <person name="Nilsson D."/>
            <person name="Aggarwal G."/>
            <person name="Tran A.N."/>
            <person name="Ghedin E."/>
            <person name="Worthey E.A."/>
            <person name="Delcher A.L."/>
            <person name="Blandin G."/>
            <person name="Westenberger S.J."/>
            <person name="Caler E."/>
            <person name="Cerqueira G.C."/>
            <person name="Branche C."/>
            <person name="Haas B."/>
            <person name="Anupama A."/>
            <person name="Arner E."/>
            <person name="Aslund L."/>
            <person name="Attipoe P."/>
            <person name="Bontempi E."/>
            <person name="Bringaud F."/>
            <person name="Burton P."/>
            <person name="Cadag E."/>
            <person name="Campbell D.A."/>
            <person name="Carrington M."/>
            <person name="Crabtree J."/>
            <person name="Darban H."/>
            <person name="da Silveira J.F."/>
            <person name="de Jong P."/>
            <person name="Edwards K."/>
            <person name="Englund P.T."/>
            <person name="Fazelina G."/>
            <person name="Feldblyum T."/>
            <person name="Ferella M."/>
            <person name="Frasch A.C."/>
            <person name="Gull K."/>
            <person name="Horn D."/>
            <person name="Hou L."/>
            <person name="Huang Y."/>
            <person name="Kindlund E."/>
            <person name="Klingbeil M."/>
            <person name="Kluge S."/>
            <person name="Koo H."/>
            <person name="Lacerda D."/>
            <person name="Levin M.J."/>
            <person name="Lorenzi H."/>
            <person name="Louie T."/>
            <person name="Machado C.R."/>
            <person name="McCulloch R."/>
            <person name="McKenna A."/>
            <person name="Mizuno Y."/>
            <person name="Mottram J.C."/>
            <person name="Nelson S."/>
            <person name="Ochaya S."/>
            <person name="Osoegawa K."/>
            <person name="Pai G."/>
            <person name="Parsons M."/>
            <person name="Pentony M."/>
            <person name="Pettersson U."/>
            <person name="Pop M."/>
            <person name="Ramirez J.L."/>
            <person name="Rinta J."/>
            <person name="Robertson L."/>
            <person name="Salzberg S.L."/>
            <person name="Sanchez D.O."/>
            <person name="Seyler A."/>
            <person name="Sharma R."/>
            <person name="Shetty J."/>
            <person name="Simpson A.J."/>
            <person name="Sisk E."/>
            <person name="Tammi M.T."/>
            <person name="Tarleton R."/>
            <person name="Teixeira S."/>
            <person name="Van Aken S."/>
            <person name="Vogt C."/>
            <person name="Ward P.N."/>
            <person name="Wickstead B."/>
            <person name="Wortman J."/>
            <person name="White O."/>
            <person name="Fraser C.M."/>
            <person name="Stuart K.D."/>
            <person name="Andersson B."/>
        </authorList>
    </citation>
    <scope>NUCLEOTIDE SEQUENCE [LARGE SCALE GENOMIC DNA]</scope>
    <source>
        <strain evidence="4 5">CL Brener</strain>
    </source>
</reference>
<dbReference type="InParanoid" id="Q4CPY9"/>
<keyword evidence="3" id="KW-0472">Membrane</keyword>
<evidence type="ECO:0000256" key="1">
    <source>
        <dbReference type="SAM" id="Coils"/>
    </source>
</evidence>
<feature type="transmembrane region" description="Helical" evidence="3">
    <location>
        <begin position="49"/>
        <end position="67"/>
    </location>
</feature>
<evidence type="ECO:0000313" key="5">
    <source>
        <dbReference type="Proteomes" id="UP000002296"/>
    </source>
</evidence>
<evidence type="ECO:0000313" key="4">
    <source>
        <dbReference type="EMBL" id="EAN82341.1"/>
    </source>
</evidence>
<keyword evidence="3" id="KW-0812">Transmembrane</keyword>
<name>Q4CPY9_TRYCC</name>
<dbReference type="KEGG" id="tcr:510685.20"/>
<dbReference type="EMBL" id="AAHK01002555">
    <property type="protein sequence ID" value="EAN82341.1"/>
    <property type="molecule type" value="Genomic_DNA"/>
</dbReference>
<evidence type="ECO:0000256" key="2">
    <source>
        <dbReference type="SAM" id="MobiDB-lite"/>
    </source>
</evidence>
<feature type="transmembrane region" description="Helical" evidence="3">
    <location>
        <begin position="21"/>
        <end position="43"/>
    </location>
</feature>
<dbReference type="PaxDb" id="353153-Q4CPY9"/>
<organism evidence="4 5">
    <name type="scientific">Trypanosoma cruzi (strain CL Brener)</name>
    <dbReference type="NCBI Taxonomy" id="353153"/>
    <lineage>
        <taxon>Eukaryota</taxon>
        <taxon>Discoba</taxon>
        <taxon>Euglenozoa</taxon>
        <taxon>Kinetoplastea</taxon>
        <taxon>Metakinetoplastina</taxon>
        <taxon>Trypanosomatida</taxon>
        <taxon>Trypanosomatidae</taxon>
        <taxon>Trypanosoma</taxon>
        <taxon>Schizotrypanum</taxon>
    </lineage>
</organism>
<proteinExistence type="predicted"/>
<dbReference type="Proteomes" id="UP000002296">
    <property type="component" value="Unassembled WGS sequence"/>
</dbReference>
<comment type="caution">
    <text evidence="4">The sequence shown here is derived from an EMBL/GenBank/DDBJ whole genome shotgun (WGS) entry which is preliminary data.</text>
</comment>
<protein>
    <submittedName>
        <fullName evidence="4">Uncharacterized protein</fullName>
    </submittedName>
</protein>